<dbReference type="Ensembl" id="ENSMPUT00000004005.1">
    <property type="protein sequence ID" value="ENSMPUP00000003934.1"/>
    <property type="gene ID" value="ENSMPUG00000003966.1"/>
</dbReference>
<feature type="compositionally biased region" description="Basic residues" evidence="1">
    <location>
        <begin position="112"/>
        <end position="123"/>
    </location>
</feature>
<dbReference type="AlphaFoldDB" id="M3XXY3"/>
<reference evidence="2" key="1">
    <citation type="submission" date="2024-06" db="UniProtKB">
        <authorList>
            <consortium name="Ensembl"/>
        </authorList>
    </citation>
    <scope>IDENTIFICATION</scope>
</reference>
<protein>
    <submittedName>
        <fullName evidence="2">Uncharacterized protein</fullName>
    </submittedName>
</protein>
<organism evidence="2">
    <name type="scientific">Mustela putorius furo</name>
    <name type="common">European domestic ferret</name>
    <name type="synonym">Mustela furo</name>
    <dbReference type="NCBI Taxonomy" id="9669"/>
    <lineage>
        <taxon>Eukaryota</taxon>
        <taxon>Metazoa</taxon>
        <taxon>Chordata</taxon>
        <taxon>Craniata</taxon>
        <taxon>Vertebrata</taxon>
        <taxon>Euteleostomi</taxon>
        <taxon>Mammalia</taxon>
        <taxon>Eutheria</taxon>
        <taxon>Laurasiatheria</taxon>
        <taxon>Carnivora</taxon>
        <taxon>Caniformia</taxon>
        <taxon>Musteloidea</taxon>
        <taxon>Mustelidae</taxon>
        <taxon>Mustelinae</taxon>
        <taxon>Mustela</taxon>
    </lineage>
</organism>
<evidence type="ECO:0000313" key="2">
    <source>
        <dbReference type="Ensembl" id="ENSMPUP00000003934.1"/>
    </source>
</evidence>
<feature type="region of interest" description="Disordered" evidence="1">
    <location>
        <begin position="78"/>
        <end position="197"/>
    </location>
</feature>
<dbReference type="InParanoid" id="M3XXY3"/>
<feature type="compositionally biased region" description="Basic and acidic residues" evidence="1">
    <location>
        <begin position="177"/>
        <end position="189"/>
    </location>
</feature>
<feature type="region of interest" description="Disordered" evidence="1">
    <location>
        <begin position="1"/>
        <end position="51"/>
    </location>
</feature>
<proteinExistence type="predicted"/>
<dbReference type="HOGENOM" id="CLU_1383773_0_0_1"/>
<accession>M3XXY3</accession>
<sequence>MFSAVPSGWASGSDSSGPANLACRPRAKSAGCSEPAKQVETPAVSGQKADRMEISPLFLLPSIRCSQRIGESVCVGGGGLPHSQRSREEACTEREQSALPQREHLPPTLPTHHPRPTRRRRGYRAGAKARENRSVPGRTPSSHGRNPEGASDVLSHTGQAHGGPCCPSLLPTSASKQAHDWRWPGKPRGDSSVPRAE</sequence>
<dbReference type="EMBL" id="AEYP01111978">
    <property type="status" value="NOT_ANNOTATED_CDS"/>
    <property type="molecule type" value="Genomic_DNA"/>
</dbReference>
<evidence type="ECO:0000256" key="1">
    <source>
        <dbReference type="SAM" id="MobiDB-lite"/>
    </source>
</evidence>
<feature type="compositionally biased region" description="Basic and acidic residues" evidence="1">
    <location>
        <begin position="85"/>
        <end position="105"/>
    </location>
</feature>
<name>M3XXY3_MUSPF</name>